<dbReference type="RefSeq" id="WP_073712756.1">
    <property type="nucleotide sequence ID" value="NZ_MRWQ01000022.1"/>
</dbReference>
<dbReference type="InterPro" id="IPR050624">
    <property type="entry name" value="HTH-type_Tx_Regulator"/>
</dbReference>
<dbReference type="InterPro" id="IPR001647">
    <property type="entry name" value="HTH_TetR"/>
</dbReference>
<keyword evidence="2 3" id="KW-0238">DNA-binding</keyword>
<keyword evidence="6" id="KW-1185">Reference proteome</keyword>
<dbReference type="Pfam" id="PF00440">
    <property type="entry name" value="TetR_N"/>
    <property type="match status" value="1"/>
</dbReference>
<protein>
    <submittedName>
        <fullName evidence="5">TetR family transcriptional regulator</fullName>
    </submittedName>
</protein>
<dbReference type="SUPFAM" id="SSF48498">
    <property type="entry name" value="Tetracyclin repressor-like, C-terminal domain"/>
    <property type="match status" value="1"/>
</dbReference>
<dbReference type="PROSITE" id="PS50977">
    <property type="entry name" value="HTH_TETR_2"/>
    <property type="match status" value="1"/>
</dbReference>
<organism evidence="5 6">
    <name type="scientific">Domibacillus mangrovi</name>
    <dbReference type="NCBI Taxonomy" id="1714354"/>
    <lineage>
        <taxon>Bacteria</taxon>
        <taxon>Bacillati</taxon>
        <taxon>Bacillota</taxon>
        <taxon>Bacilli</taxon>
        <taxon>Bacillales</taxon>
        <taxon>Bacillaceae</taxon>
        <taxon>Domibacillus</taxon>
    </lineage>
</organism>
<evidence type="ECO:0000259" key="4">
    <source>
        <dbReference type="PROSITE" id="PS50977"/>
    </source>
</evidence>
<comment type="caution">
    <text evidence="5">The sequence shown here is derived from an EMBL/GenBank/DDBJ whole genome shotgun (WGS) entry which is preliminary data.</text>
</comment>
<gene>
    <name evidence="5" type="ORF">BLL40_15455</name>
</gene>
<dbReference type="AlphaFoldDB" id="A0A1Q5P007"/>
<dbReference type="SUPFAM" id="SSF46689">
    <property type="entry name" value="Homeodomain-like"/>
    <property type="match status" value="1"/>
</dbReference>
<dbReference type="STRING" id="1714354.BLL40_15455"/>
<evidence type="ECO:0000256" key="3">
    <source>
        <dbReference type="PROSITE-ProRule" id="PRU00335"/>
    </source>
</evidence>
<dbReference type="Proteomes" id="UP000186524">
    <property type="component" value="Unassembled WGS sequence"/>
</dbReference>
<dbReference type="GO" id="GO:0003677">
    <property type="term" value="F:DNA binding"/>
    <property type="evidence" value="ECO:0007669"/>
    <property type="project" value="UniProtKB-UniRule"/>
</dbReference>
<name>A0A1Q5P007_9BACI</name>
<proteinExistence type="predicted"/>
<dbReference type="PANTHER" id="PTHR43479:SF8">
    <property type="entry name" value="TRANSCRIPTIONAL REGULATOR, TETR FAMILY"/>
    <property type="match status" value="1"/>
</dbReference>
<evidence type="ECO:0000256" key="1">
    <source>
        <dbReference type="ARBA" id="ARBA00022491"/>
    </source>
</evidence>
<accession>A0A1Q5P007</accession>
<keyword evidence="1" id="KW-0678">Repressor</keyword>
<dbReference type="InterPro" id="IPR009057">
    <property type="entry name" value="Homeodomain-like_sf"/>
</dbReference>
<dbReference type="PANTHER" id="PTHR43479">
    <property type="entry name" value="ACREF/ENVCD OPERON REPRESSOR-RELATED"/>
    <property type="match status" value="1"/>
</dbReference>
<feature type="DNA-binding region" description="H-T-H motif" evidence="3">
    <location>
        <begin position="36"/>
        <end position="55"/>
    </location>
</feature>
<sequence length="197" mass="22290">MAKRGRKKGSDGKVSRALLLKIAADEFAEHGYHKTKISTIVQKAELTQPTFYLYFKSKEVIFQELEDSFRLKLTSLTSNSRLEKGIEEEFLPHRIAEGLSAVLHFFADHQSLGRIGFFVSENASQIKEQMAQQIEKNLLEEAKAGYFHLNVDMNIVANGLVGMIERLIITKLWTGQNTADELTKEIVTALLYGLKNN</sequence>
<feature type="domain" description="HTH tetR-type" evidence="4">
    <location>
        <begin position="13"/>
        <end position="73"/>
    </location>
</feature>
<dbReference type="PRINTS" id="PR00455">
    <property type="entry name" value="HTHTETR"/>
</dbReference>
<dbReference type="InterPro" id="IPR036271">
    <property type="entry name" value="Tet_transcr_reg_TetR-rel_C_sf"/>
</dbReference>
<reference evidence="5 6" key="1">
    <citation type="submission" date="2016-12" db="EMBL/GenBank/DDBJ databases">
        <title>Domibacillus sp. SAOS 44 whole genome sequencing.</title>
        <authorList>
            <person name="Verma A."/>
            <person name="Krishnamurthi S."/>
        </authorList>
    </citation>
    <scope>NUCLEOTIDE SEQUENCE [LARGE SCALE GENOMIC DNA]</scope>
    <source>
        <strain evidence="5 6">SAOS 44</strain>
    </source>
</reference>
<dbReference type="Gene3D" id="1.10.357.10">
    <property type="entry name" value="Tetracycline Repressor, domain 2"/>
    <property type="match status" value="1"/>
</dbReference>
<dbReference type="OrthoDB" id="9812484at2"/>
<dbReference type="EMBL" id="MRWQ01000022">
    <property type="protein sequence ID" value="OKL35442.1"/>
    <property type="molecule type" value="Genomic_DNA"/>
</dbReference>
<evidence type="ECO:0000313" key="5">
    <source>
        <dbReference type="EMBL" id="OKL35442.1"/>
    </source>
</evidence>
<evidence type="ECO:0000256" key="2">
    <source>
        <dbReference type="ARBA" id="ARBA00023125"/>
    </source>
</evidence>
<evidence type="ECO:0000313" key="6">
    <source>
        <dbReference type="Proteomes" id="UP000186524"/>
    </source>
</evidence>